<protein>
    <submittedName>
        <fullName evidence="1">Uncharacterized protein</fullName>
    </submittedName>
</protein>
<dbReference type="AlphaFoldDB" id="A0A2M8TS43"/>
<accession>A0A2M8TS43</accession>
<dbReference type="Proteomes" id="UP000229884">
    <property type="component" value="Unassembled WGS sequence"/>
</dbReference>
<evidence type="ECO:0000313" key="1">
    <source>
        <dbReference type="EMBL" id="PJI26748.1"/>
    </source>
</evidence>
<name>A0A2M8TS43_PREIN</name>
<gene>
    <name evidence="1" type="ORF">CTM58_00705</name>
</gene>
<comment type="caution">
    <text evidence="1">The sequence shown here is derived from an EMBL/GenBank/DDBJ whole genome shotgun (WGS) entry which is preliminary data.</text>
</comment>
<reference evidence="1 2" key="1">
    <citation type="submission" date="2017-11" db="EMBL/GenBank/DDBJ databases">
        <title>Genome sequencing of Prevotella intermedia KCOM 2832.</title>
        <authorList>
            <person name="Kook J.-K."/>
            <person name="Park S.-N."/>
            <person name="Lim Y.K."/>
        </authorList>
    </citation>
    <scope>NUCLEOTIDE SEQUENCE [LARGE SCALE GENOMIC DNA]</scope>
    <source>
        <strain evidence="1 2">KCOM 2832</strain>
    </source>
</reference>
<sequence>MENNTSIRSPKNKFRGTIYQTNISGNGDTLSISWNDLNTLKEWLKKEAKGKEAKIIIKENKAEYPKFNWEEIENYEINKGSI</sequence>
<organism evidence="1 2">
    <name type="scientific">Prevotella intermedia</name>
    <dbReference type="NCBI Taxonomy" id="28131"/>
    <lineage>
        <taxon>Bacteria</taxon>
        <taxon>Pseudomonadati</taxon>
        <taxon>Bacteroidota</taxon>
        <taxon>Bacteroidia</taxon>
        <taxon>Bacteroidales</taxon>
        <taxon>Prevotellaceae</taxon>
        <taxon>Prevotella</taxon>
    </lineage>
</organism>
<dbReference type="RefSeq" id="WP_100369997.1">
    <property type="nucleotide sequence ID" value="NZ_PENG01000001.1"/>
</dbReference>
<proteinExistence type="predicted"/>
<dbReference type="EMBL" id="PENG01000001">
    <property type="protein sequence ID" value="PJI26748.1"/>
    <property type="molecule type" value="Genomic_DNA"/>
</dbReference>
<evidence type="ECO:0000313" key="2">
    <source>
        <dbReference type="Proteomes" id="UP000229884"/>
    </source>
</evidence>